<name>A0A8S3TN99_MYTED</name>
<protein>
    <submittedName>
        <fullName evidence="1">Uncharacterized protein</fullName>
    </submittedName>
</protein>
<accession>A0A8S3TN99</accession>
<proteinExistence type="predicted"/>
<keyword evidence="2" id="KW-1185">Reference proteome</keyword>
<dbReference type="EMBL" id="CAJPWZ010002197">
    <property type="protein sequence ID" value="CAG2233065.1"/>
    <property type="molecule type" value="Genomic_DNA"/>
</dbReference>
<evidence type="ECO:0000313" key="1">
    <source>
        <dbReference type="EMBL" id="CAG2233065.1"/>
    </source>
</evidence>
<evidence type="ECO:0000313" key="2">
    <source>
        <dbReference type="Proteomes" id="UP000683360"/>
    </source>
</evidence>
<reference evidence="1" key="1">
    <citation type="submission" date="2021-03" db="EMBL/GenBank/DDBJ databases">
        <authorList>
            <person name="Bekaert M."/>
        </authorList>
    </citation>
    <scope>NUCLEOTIDE SEQUENCE</scope>
</reference>
<gene>
    <name evidence="1" type="ORF">MEDL_45725</name>
</gene>
<dbReference type="Proteomes" id="UP000683360">
    <property type="component" value="Unassembled WGS sequence"/>
</dbReference>
<comment type="caution">
    <text evidence="1">The sequence shown here is derived from an EMBL/GenBank/DDBJ whole genome shotgun (WGS) entry which is preliminary data.</text>
</comment>
<organism evidence="1 2">
    <name type="scientific">Mytilus edulis</name>
    <name type="common">Blue mussel</name>
    <dbReference type="NCBI Taxonomy" id="6550"/>
    <lineage>
        <taxon>Eukaryota</taxon>
        <taxon>Metazoa</taxon>
        <taxon>Spiralia</taxon>
        <taxon>Lophotrochozoa</taxon>
        <taxon>Mollusca</taxon>
        <taxon>Bivalvia</taxon>
        <taxon>Autobranchia</taxon>
        <taxon>Pteriomorphia</taxon>
        <taxon>Mytilida</taxon>
        <taxon>Mytiloidea</taxon>
        <taxon>Mytilidae</taxon>
        <taxon>Mytilinae</taxon>
        <taxon>Mytilus</taxon>
    </lineage>
</organism>
<dbReference type="AlphaFoldDB" id="A0A8S3TN99"/>
<sequence>MFQTLQQNLKIPRNLSIGLNYQYQCKKLLLIQQNIIHKLKYQYQSQRLLLVHINPIQRNARTQLKCQYQSQWLLLVQKNHIHTLKYQYQSKRLLLVHKNHAQTQLIVPAPEIEATTCTTESFTHAQIPVNPFPSSFTLRRQIDFECQEDNF</sequence>